<sequence>MMAKRAACLFAWLALASPLLAAPDAELAAARAAYWQHPYQPQAINRLALLLASRGDASTAALLLERALRIAPGREDIRDNLARLRAGQRRVASAPTYAAEPPAVSKAAPTAASAPLAEEGKPLPPPWPLPSEPPAVW</sequence>
<dbReference type="EMBL" id="CP043473">
    <property type="protein sequence ID" value="QEL55085.1"/>
    <property type="molecule type" value="Genomic_DNA"/>
</dbReference>
<dbReference type="KEGG" id="chrm:FYK34_05640"/>
<dbReference type="AlphaFoldDB" id="A0A5C1DE89"/>
<organism evidence="3 4">
    <name type="scientific">Chromobacterium paludis</name>
    <dbReference type="NCBI Taxonomy" id="2605945"/>
    <lineage>
        <taxon>Bacteria</taxon>
        <taxon>Pseudomonadati</taxon>
        <taxon>Pseudomonadota</taxon>
        <taxon>Betaproteobacteria</taxon>
        <taxon>Neisseriales</taxon>
        <taxon>Chromobacteriaceae</taxon>
        <taxon>Chromobacterium</taxon>
    </lineage>
</organism>
<feature type="chain" id="PRO_5022697887" evidence="2">
    <location>
        <begin position="22"/>
        <end position="137"/>
    </location>
</feature>
<dbReference type="InterPro" id="IPR011990">
    <property type="entry name" value="TPR-like_helical_dom_sf"/>
</dbReference>
<evidence type="ECO:0000313" key="3">
    <source>
        <dbReference type="EMBL" id="QEL55085.1"/>
    </source>
</evidence>
<gene>
    <name evidence="3" type="ORF">FYK34_05640</name>
</gene>
<dbReference type="Proteomes" id="UP000322079">
    <property type="component" value="Chromosome"/>
</dbReference>
<protein>
    <submittedName>
        <fullName evidence="3">Uncharacterized protein</fullName>
    </submittedName>
</protein>
<evidence type="ECO:0000256" key="2">
    <source>
        <dbReference type="SAM" id="SignalP"/>
    </source>
</evidence>
<dbReference type="Gene3D" id="1.25.40.10">
    <property type="entry name" value="Tetratricopeptide repeat domain"/>
    <property type="match status" value="1"/>
</dbReference>
<dbReference type="SUPFAM" id="SSF48452">
    <property type="entry name" value="TPR-like"/>
    <property type="match status" value="1"/>
</dbReference>
<feature type="compositionally biased region" description="Pro residues" evidence="1">
    <location>
        <begin position="122"/>
        <end position="137"/>
    </location>
</feature>
<name>A0A5C1DE89_9NEIS</name>
<keyword evidence="4" id="KW-1185">Reference proteome</keyword>
<proteinExistence type="predicted"/>
<keyword evidence="2" id="KW-0732">Signal</keyword>
<evidence type="ECO:0000256" key="1">
    <source>
        <dbReference type="SAM" id="MobiDB-lite"/>
    </source>
</evidence>
<accession>A0A5C1DE89</accession>
<reference evidence="3 4" key="1">
    <citation type="submission" date="2019-08" db="EMBL/GenBank/DDBJ databases">
        <title>Chromobacterium paludis, a novel bacterium isolated from a Maryland marsh pond.</title>
        <authorList>
            <person name="Blackburn M.B."/>
            <person name="Gundersen-Rindal D.E."/>
        </authorList>
    </citation>
    <scope>NUCLEOTIDE SEQUENCE [LARGE SCALE GENOMIC DNA]</scope>
    <source>
        <strain evidence="4">IIBBL 257-1</strain>
    </source>
</reference>
<evidence type="ECO:0000313" key="4">
    <source>
        <dbReference type="Proteomes" id="UP000322079"/>
    </source>
</evidence>
<dbReference type="RefSeq" id="WP_149295456.1">
    <property type="nucleotide sequence ID" value="NZ_CP043473.1"/>
</dbReference>
<feature type="compositionally biased region" description="Low complexity" evidence="1">
    <location>
        <begin position="101"/>
        <end position="117"/>
    </location>
</feature>
<feature type="signal peptide" evidence="2">
    <location>
        <begin position="1"/>
        <end position="21"/>
    </location>
</feature>
<feature type="region of interest" description="Disordered" evidence="1">
    <location>
        <begin position="93"/>
        <end position="137"/>
    </location>
</feature>